<dbReference type="Proteomes" id="UP000007110">
    <property type="component" value="Unassembled WGS sequence"/>
</dbReference>
<name>A0A7M7HHV8_STRPU</name>
<dbReference type="RefSeq" id="XP_011670220.2">
    <property type="nucleotide sequence ID" value="XM_011671918.2"/>
</dbReference>
<dbReference type="PANTHER" id="PTHR43975">
    <property type="entry name" value="ZGC:101858"/>
    <property type="match status" value="1"/>
</dbReference>
<organism evidence="3 4">
    <name type="scientific">Strongylocentrotus purpuratus</name>
    <name type="common">Purple sea urchin</name>
    <dbReference type="NCBI Taxonomy" id="7668"/>
    <lineage>
        <taxon>Eukaryota</taxon>
        <taxon>Metazoa</taxon>
        <taxon>Echinodermata</taxon>
        <taxon>Eleutherozoa</taxon>
        <taxon>Echinozoa</taxon>
        <taxon>Echinoidea</taxon>
        <taxon>Euechinoidea</taxon>
        <taxon>Echinacea</taxon>
        <taxon>Camarodonta</taxon>
        <taxon>Echinidea</taxon>
        <taxon>Strongylocentrotidae</taxon>
        <taxon>Strongylocentrotus</taxon>
    </lineage>
</organism>
<dbReference type="OrthoDB" id="47007at2759"/>
<dbReference type="KEGG" id="spu:592625"/>
<evidence type="ECO:0000313" key="4">
    <source>
        <dbReference type="Proteomes" id="UP000007110"/>
    </source>
</evidence>
<dbReference type="Pfam" id="PF13561">
    <property type="entry name" value="adh_short_C2"/>
    <property type="match status" value="1"/>
</dbReference>
<dbReference type="InterPro" id="IPR057326">
    <property type="entry name" value="KR_dom"/>
</dbReference>
<evidence type="ECO:0000259" key="2">
    <source>
        <dbReference type="SMART" id="SM00822"/>
    </source>
</evidence>
<dbReference type="GO" id="GO:0006629">
    <property type="term" value="P:lipid metabolic process"/>
    <property type="evidence" value="ECO:0007669"/>
    <property type="project" value="UniProtKB-ARBA"/>
</dbReference>
<dbReference type="OMA" id="VGQRAWP"/>
<dbReference type="PANTHER" id="PTHR43975:SF2">
    <property type="entry name" value="EG:BACR7A4.14 PROTEIN-RELATED"/>
    <property type="match status" value="1"/>
</dbReference>
<proteinExistence type="predicted"/>
<protein>
    <recommendedName>
        <fullName evidence="2">Ketoreductase domain-containing protein</fullName>
    </recommendedName>
</protein>
<evidence type="ECO:0000256" key="1">
    <source>
        <dbReference type="ARBA" id="ARBA00023002"/>
    </source>
</evidence>
<dbReference type="SUPFAM" id="SSF51735">
    <property type="entry name" value="NAD(P)-binding Rossmann-fold domains"/>
    <property type="match status" value="1"/>
</dbReference>
<dbReference type="GO" id="GO:0016491">
    <property type="term" value="F:oxidoreductase activity"/>
    <property type="evidence" value="ECO:0007669"/>
    <property type="project" value="UniProtKB-KW"/>
</dbReference>
<feature type="domain" description="Ketoreductase" evidence="2">
    <location>
        <begin position="16"/>
        <end position="197"/>
    </location>
</feature>
<dbReference type="PRINTS" id="PR00081">
    <property type="entry name" value="GDHRDH"/>
</dbReference>
<dbReference type="InterPro" id="IPR036291">
    <property type="entry name" value="NAD(P)-bd_dom_sf"/>
</dbReference>
<dbReference type="PROSITE" id="PS00061">
    <property type="entry name" value="ADH_SHORT"/>
    <property type="match status" value="1"/>
</dbReference>
<dbReference type="AlphaFoldDB" id="A0A7M7HHV8"/>
<dbReference type="EnsemblMetazoa" id="XM_011671918">
    <property type="protein sequence ID" value="XP_011670220"/>
    <property type="gene ID" value="LOC592625"/>
</dbReference>
<dbReference type="PRINTS" id="PR00080">
    <property type="entry name" value="SDRFAMILY"/>
</dbReference>
<accession>A0A7M7HHV8</accession>
<dbReference type="FunFam" id="3.40.50.720:FF:000084">
    <property type="entry name" value="Short-chain dehydrogenase reductase"/>
    <property type="match status" value="1"/>
</dbReference>
<dbReference type="InterPro" id="IPR020904">
    <property type="entry name" value="Sc_DH/Rdtase_CS"/>
</dbReference>
<reference evidence="4" key="1">
    <citation type="submission" date="2015-02" db="EMBL/GenBank/DDBJ databases">
        <title>Genome sequencing for Strongylocentrotus purpuratus.</title>
        <authorList>
            <person name="Murali S."/>
            <person name="Liu Y."/>
            <person name="Vee V."/>
            <person name="English A."/>
            <person name="Wang M."/>
            <person name="Skinner E."/>
            <person name="Han Y."/>
            <person name="Muzny D.M."/>
            <person name="Worley K.C."/>
            <person name="Gibbs R.A."/>
        </authorList>
    </citation>
    <scope>NUCLEOTIDE SEQUENCE</scope>
</reference>
<dbReference type="SMART" id="SM00822">
    <property type="entry name" value="PKS_KR"/>
    <property type="match status" value="1"/>
</dbReference>
<dbReference type="NCBIfam" id="NF005559">
    <property type="entry name" value="PRK07231.1"/>
    <property type="match status" value="1"/>
</dbReference>
<dbReference type="GeneID" id="592625"/>
<keyword evidence="4" id="KW-1185">Reference proteome</keyword>
<evidence type="ECO:0000313" key="3">
    <source>
        <dbReference type="EnsemblMetazoa" id="XP_011670220"/>
    </source>
</evidence>
<dbReference type="InParanoid" id="A0A7M7HHV8"/>
<reference evidence="3" key="2">
    <citation type="submission" date="2021-01" db="UniProtKB">
        <authorList>
            <consortium name="EnsemblMetazoa"/>
        </authorList>
    </citation>
    <scope>IDENTIFICATION</scope>
</reference>
<dbReference type="Gene3D" id="3.40.50.720">
    <property type="entry name" value="NAD(P)-binding Rossmann-like Domain"/>
    <property type="match status" value="1"/>
</dbReference>
<dbReference type="InterPro" id="IPR002347">
    <property type="entry name" value="SDR_fam"/>
</dbReference>
<keyword evidence="1" id="KW-0560">Oxidoreductase</keyword>
<sequence length="272" mass="29277">MASSAPALLGGSLKGKVALITGASSGIGAETARHFASLGCRLALTGRNMETLEEVTNECIRRGLDKDKILMIQADFELEADVKRTAEETIQKFNQIDVLVNNAGMYATNTVETVTLECFDKIFAVNVRAPLQLTQLLAPHLIKTKGTVVNVSSVVGKVSMTDNLAYSMSKTALDHMTRSIAEELAPHGVRVNAVNPGIITTPLFKRSFGVTDEAVAQFLEEMKKHHAMRRTGTVDEVSRTIAFLASNDSSFTTGETVGTEGGLHLLVTKVQI</sequence>